<dbReference type="RefSeq" id="WP_168885190.1">
    <property type="nucleotide sequence ID" value="NZ_JABAIL010000012.1"/>
</dbReference>
<proteinExistence type="predicted"/>
<organism evidence="3 4">
    <name type="scientific">Flammeovirga agarivorans</name>
    <dbReference type="NCBI Taxonomy" id="2726742"/>
    <lineage>
        <taxon>Bacteria</taxon>
        <taxon>Pseudomonadati</taxon>
        <taxon>Bacteroidota</taxon>
        <taxon>Cytophagia</taxon>
        <taxon>Cytophagales</taxon>
        <taxon>Flammeovirgaceae</taxon>
        <taxon>Flammeovirga</taxon>
    </lineage>
</organism>
<keyword evidence="1" id="KW-0472">Membrane</keyword>
<feature type="transmembrane region" description="Helical" evidence="1">
    <location>
        <begin position="348"/>
        <end position="366"/>
    </location>
</feature>
<feature type="transmembrane region" description="Helical" evidence="1">
    <location>
        <begin position="200"/>
        <end position="217"/>
    </location>
</feature>
<feature type="transmembrane region" description="Helical" evidence="1">
    <location>
        <begin position="278"/>
        <end position="296"/>
    </location>
</feature>
<dbReference type="Proteomes" id="UP000585050">
    <property type="component" value="Unassembled WGS sequence"/>
</dbReference>
<feature type="transmembrane region" description="Helical" evidence="1">
    <location>
        <begin position="316"/>
        <end position="336"/>
    </location>
</feature>
<evidence type="ECO:0000256" key="1">
    <source>
        <dbReference type="SAM" id="Phobius"/>
    </source>
</evidence>
<feature type="domain" description="Heparan-alpha-glucosaminide N-acetyltransferase catalytic" evidence="2">
    <location>
        <begin position="13"/>
        <end position="229"/>
    </location>
</feature>
<keyword evidence="4" id="KW-1185">Reference proteome</keyword>
<accession>A0A7X8SQD8</accession>
<dbReference type="EMBL" id="JABAIL010000012">
    <property type="protein sequence ID" value="NLR94484.1"/>
    <property type="molecule type" value="Genomic_DNA"/>
</dbReference>
<dbReference type="InterPro" id="IPR012429">
    <property type="entry name" value="HGSNAT_cat"/>
</dbReference>
<name>A0A7X8SQD8_9BACT</name>
<feature type="transmembrane region" description="Helical" evidence="1">
    <location>
        <begin position="12"/>
        <end position="30"/>
    </location>
</feature>
<feature type="transmembrane region" description="Helical" evidence="1">
    <location>
        <begin position="61"/>
        <end position="82"/>
    </location>
</feature>
<comment type="caution">
    <text evidence="3">The sequence shown here is derived from an EMBL/GenBank/DDBJ whole genome shotgun (WGS) entry which is preliminary data.</text>
</comment>
<keyword evidence="1" id="KW-1133">Transmembrane helix</keyword>
<protein>
    <submittedName>
        <fullName evidence="3">DUF1624 domain-containing protein</fullName>
    </submittedName>
</protein>
<feature type="transmembrane region" description="Helical" evidence="1">
    <location>
        <begin position="147"/>
        <end position="167"/>
    </location>
</feature>
<evidence type="ECO:0000313" key="4">
    <source>
        <dbReference type="Proteomes" id="UP000585050"/>
    </source>
</evidence>
<feature type="transmembrane region" description="Helical" evidence="1">
    <location>
        <begin position="94"/>
        <end position="115"/>
    </location>
</feature>
<sequence>MKENQDIPSKSSRIYSIDILRGLVMLFMLLDHVRERFFYHVPISDPIDIHAVSSELFFTRILAHLCAPVFVFLTGLSAWLYAHPKGKPERSASGFLFKRGLLIILVEVTLINFSWFGEYKILFLQVMWAIGVSMICLSVLSKLPHRWIGIVGFIIVFGHNTLTNFILSPDEWGFTLWTILYQRGYILSSDLLSIKASYPVLPWIGVILLGYFTGPLFGEKFTSERRIKALFQIGLGSLILLCFLRGWNIYGETLPWERQETFIQSVMSFLNFKKYPPSLDFLLLTIGIGMFLLLIFERFHNKFTSILKTFGSAPMFFYIMHLYVLLSLYKMCIYLFGTNQGNYFGLDSLWQIWLVTIVLSVFLYFPTRAFSNYKKKSHSRWIKYF</sequence>
<dbReference type="PANTHER" id="PTHR40407:SF1">
    <property type="entry name" value="HEPARAN-ALPHA-GLUCOSAMINIDE N-ACETYLTRANSFERASE CATALYTIC DOMAIN-CONTAINING PROTEIN"/>
    <property type="match status" value="1"/>
</dbReference>
<evidence type="ECO:0000313" key="3">
    <source>
        <dbReference type="EMBL" id="NLR94484.1"/>
    </source>
</evidence>
<gene>
    <name evidence="3" type="ORF">HGP29_24985</name>
</gene>
<keyword evidence="1" id="KW-0812">Transmembrane</keyword>
<dbReference type="PANTHER" id="PTHR40407">
    <property type="entry name" value="MEMBRANE PROTEIN-LIKE PROTEIN"/>
    <property type="match status" value="1"/>
</dbReference>
<dbReference type="Pfam" id="PF07786">
    <property type="entry name" value="HGSNAT_cat"/>
    <property type="match status" value="1"/>
</dbReference>
<reference evidence="3 4" key="1">
    <citation type="submission" date="2020-04" db="EMBL/GenBank/DDBJ databases">
        <title>Flammeovirga sp. SR4, a novel species isolated from seawater.</title>
        <authorList>
            <person name="Wang X."/>
        </authorList>
    </citation>
    <scope>NUCLEOTIDE SEQUENCE [LARGE SCALE GENOMIC DNA]</scope>
    <source>
        <strain evidence="3 4">SR4</strain>
    </source>
</reference>
<evidence type="ECO:0000259" key="2">
    <source>
        <dbReference type="Pfam" id="PF07786"/>
    </source>
</evidence>
<dbReference type="AlphaFoldDB" id="A0A7X8SQD8"/>
<feature type="transmembrane region" description="Helical" evidence="1">
    <location>
        <begin position="121"/>
        <end position="140"/>
    </location>
</feature>
<feature type="transmembrane region" description="Helical" evidence="1">
    <location>
        <begin position="229"/>
        <end position="250"/>
    </location>
</feature>